<feature type="binding site" evidence="10">
    <location>
        <begin position="160"/>
        <end position="163"/>
    </location>
    <ligand>
        <name>NADP(+)</name>
        <dbReference type="ChEBI" id="CHEBI:58349"/>
    </ligand>
</feature>
<keyword evidence="6 8" id="KW-0560">Oxidoreductase</keyword>
<dbReference type="GO" id="GO:0016491">
    <property type="term" value="F:oxidoreductase activity"/>
    <property type="evidence" value="ECO:0007669"/>
    <property type="project" value="UniProtKB-KW"/>
</dbReference>
<evidence type="ECO:0000256" key="8">
    <source>
        <dbReference type="PIRNR" id="PIRNR000362"/>
    </source>
</evidence>
<evidence type="ECO:0000256" key="6">
    <source>
        <dbReference type="ARBA" id="ARBA00023002"/>
    </source>
</evidence>
<keyword evidence="4 8" id="KW-0274">FAD</keyword>
<feature type="binding site" evidence="9">
    <location>
        <position position="42"/>
    </location>
    <ligand>
        <name>FAD</name>
        <dbReference type="ChEBI" id="CHEBI:57692"/>
    </ligand>
</feature>
<dbReference type="EMBL" id="FUEG01000003">
    <property type="protein sequence ID" value="SJL01569.1"/>
    <property type="molecule type" value="Genomic_DNA"/>
</dbReference>
<evidence type="ECO:0000313" key="11">
    <source>
        <dbReference type="EMBL" id="SJL01569.1"/>
    </source>
</evidence>
<dbReference type="InterPro" id="IPR036188">
    <property type="entry name" value="FAD/NAD-bd_sf"/>
</dbReference>
<dbReference type="STRING" id="47428.A0A284QYM1"/>
<dbReference type="SUPFAM" id="SSF51971">
    <property type="entry name" value="Nucleotide-binding domain"/>
    <property type="match status" value="1"/>
</dbReference>
<evidence type="ECO:0000256" key="3">
    <source>
        <dbReference type="ARBA" id="ARBA00022630"/>
    </source>
</evidence>
<dbReference type="InterPro" id="IPR021163">
    <property type="entry name" value="Ferredox_Rdtase_adrenod"/>
</dbReference>
<feature type="binding site" evidence="9">
    <location>
        <position position="11"/>
    </location>
    <ligand>
        <name>FAD</name>
        <dbReference type="ChEBI" id="CHEBI:57692"/>
    </ligand>
</feature>
<dbReference type="PRINTS" id="PR00419">
    <property type="entry name" value="ADXRDTASE"/>
</dbReference>
<dbReference type="AlphaFoldDB" id="A0A284QYM1"/>
<sequence length="475" mass="51890">MKLAIVGGGASAFYVASRLFSRLPQDAHRIHVFDRLWAPHGLVRYGVAPDHPEVKNCAHKFDQTATDPRFRFFGNVNIQHQSEQKSTIQHAVQLPLSSLYANYTHLLFASGCPLPTLHPALPPSSHCIPALNVVHWYTQHPSFPAVPPLERLRHVTLIGNGNVSLDVARMLLTPPDVLRPYDVPESVISVLERSSIEHVSIVARRGPFDAAFTTKELREMINLPDASMVPIPSELLVAPTGKEVSRAQSRSIQLMQKGSRNPYGSTKKTWSLEFFRSPVGLASTDPLGPAELSLAHTAIDPANPRRAIPTGQTSTLSTDLVITSLGFHADDSSSPFHDSSLGHLRTEAGRIVVPDLPGGKDLVTGSVLKNMYASGWASMGAKGVLAATMMDAYAVADTILGDLDNKDASEEVSLMNPNPHPTDPPTEIDAAAGSVVGYEDWKKIDEEEIRRGKSHDKERARMGWQEVRQFLGRTT</sequence>
<keyword evidence="8" id="KW-0496">Mitochondrion</keyword>
<feature type="binding site" evidence="10">
    <location>
        <position position="216"/>
    </location>
    <ligand>
        <name>NADP(+)</name>
        <dbReference type="ChEBI" id="CHEBI:58349"/>
    </ligand>
</feature>
<comment type="subcellular location">
    <subcellularLocation>
        <location evidence="8">Mitochondrion</location>
    </subcellularLocation>
</comment>
<proteinExistence type="inferred from homology"/>
<accession>A0A284QYM1</accession>
<evidence type="ECO:0000256" key="7">
    <source>
        <dbReference type="ARBA" id="ARBA00048933"/>
    </source>
</evidence>
<evidence type="ECO:0000256" key="9">
    <source>
        <dbReference type="PIRSR" id="PIRSR000362-1"/>
    </source>
</evidence>
<dbReference type="PIRSF" id="PIRSF000362">
    <property type="entry name" value="FNR"/>
    <property type="match status" value="1"/>
</dbReference>
<name>A0A284QYM1_ARMOS</name>
<organism evidence="11 12">
    <name type="scientific">Armillaria ostoyae</name>
    <name type="common">Armillaria root rot fungus</name>
    <dbReference type="NCBI Taxonomy" id="47428"/>
    <lineage>
        <taxon>Eukaryota</taxon>
        <taxon>Fungi</taxon>
        <taxon>Dikarya</taxon>
        <taxon>Basidiomycota</taxon>
        <taxon>Agaricomycotina</taxon>
        <taxon>Agaricomycetes</taxon>
        <taxon>Agaricomycetidae</taxon>
        <taxon>Agaricales</taxon>
        <taxon>Marasmiineae</taxon>
        <taxon>Physalacriaceae</taxon>
        <taxon>Armillaria</taxon>
    </lineage>
</organism>
<feature type="binding site" evidence="10">
    <location>
        <begin position="204"/>
        <end position="205"/>
    </location>
    <ligand>
        <name>NADP(+)</name>
        <dbReference type="ChEBI" id="CHEBI:58349"/>
    </ligand>
</feature>
<gene>
    <name evidence="11" type="ORF">ARMOST_04891</name>
</gene>
<keyword evidence="5 8" id="KW-0521">NADP</keyword>
<evidence type="ECO:0000256" key="1">
    <source>
        <dbReference type="ARBA" id="ARBA00001974"/>
    </source>
</evidence>
<dbReference type="OMA" id="RFNFIGN"/>
<reference evidence="12" key="1">
    <citation type="journal article" date="2017" name="Nat. Ecol. Evol.">
        <title>Genome expansion and lineage-specific genetic innovations in the forest pathogenic fungi Armillaria.</title>
        <authorList>
            <person name="Sipos G."/>
            <person name="Prasanna A.N."/>
            <person name="Walter M.C."/>
            <person name="O'Connor E."/>
            <person name="Balint B."/>
            <person name="Krizsan K."/>
            <person name="Kiss B."/>
            <person name="Hess J."/>
            <person name="Varga T."/>
            <person name="Slot J."/>
            <person name="Riley R."/>
            <person name="Boka B."/>
            <person name="Rigling D."/>
            <person name="Barry K."/>
            <person name="Lee J."/>
            <person name="Mihaltcheva S."/>
            <person name="LaButti K."/>
            <person name="Lipzen A."/>
            <person name="Waldron R."/>
            <person name="Moloney N.M."/>
            <person name="Sperisen C."/>
            <person name="Kredics L."/>
            <person name="Vagvoelgyi C."/>
            <person name="Patrignani A."/>
            <person name="Fitzpatrick D."/>
            <person name="Nagy I."/>
            <person name="Doyle S."/>
            <person name="Anderson J.B."/>
            <person name="Grigoriev I.V."/>
            <person name="Gueldener U."/>
            <person name="Muensterkoetter M."/>
            <person name="Nagy L.G."/>
        </authorList>
    </citation>
    <scope>NUCLEOTIDE SEQUENCE [LARGE SCALE GENOMIC DNA]</scope>
    <source>
        <strain evidence="12">C18/9</strain>
    </source>
</reference>
<dbReference type="EC" id="1.18.1.6" evidence="8"/>
<dbReference type="Gene3D" id="3.50.50.60">
    <property type="entry name" value="FAD/NAD(P)-binding domain"/>
    <property type="match status" value="1"/>
</dbReference>
<dbReference type="Gene3D" id="3.40.50.720">
    <property type="entry name" value="NAD(P)-binding Rossmann-like Domain"/>
    <property type="match status" value="1"/>
</dbReference>
<evidence type="ECO:0000256" key="5">
    <source>
        <dbReference type="ARBA" id="ARBA00022857"/>
    </source>
</evidence>
<evidence type="ECO:0000256" key="2">
    <source>
        <dbReference type="ARBA" id="ARBA00008312"/>
    </source>
</evidence>
<comment type="catalytic activity">
    <reaction evidence="7 8">
        <text>2 reduced [adrenodoxin] + NADP(+) + H(+) = 2 oxidized [adrenodoxin] + NADPH</text>
        <dbReference type="Rhea" id="RHEA:42312"/>
        <dbReference type="Rhea" id="RHEA-COMP:9998"/>
        <dbReference type="Rhea" id="RHEA-COMP:9999"/>
        <dbReference type="ChEBI" id="CHEBI:15378"/>
        <dbReference type="ChEBI" id="CHEBI:33737"/>
        <dbReference type="ChEBI" id="CHEBI:33738"/>
        <dbReference type="ChEBI" id="CHEBI:57783"/>
        <dbReference type="ChEBI" id="CHEBI:58349"/>
        <dbReference type="EC" id="1.18.1.6"/>
    </reaction>
</comment>
<protein>
    <recommendedName>
        <fullName evidence="8">NADPH:adrenodoxin oxidoreductase, mitochondrial</fullName>
        <ecNumber evidence="8">1.18.1.6</ecNumber>
    </recommendedName>
</protein>
<feature type="binding site" evidence="9">
    <location>
        <position position="376"/>
    </location>
    <ligand>
        <name>FAD</name>
        <dbReference type="ChEBI" id="CHEBI:57692"/>
    </ligand>
</feature>
<dbReference type="GO" id="GO:0005739">
    <property type="term" value="C:mitochondrion"/>
    <property type="evidence" value="ECO:0007669"/>
    <property type="project" value="UniProtKB-SubCell"/>
</dbReference>
<keyword evidence="12" id="KW-1185">Reference proteome</keyword>
<dbReference type="OrthoDB" id="333024at2759"/>
<dbReference type="InterPro" id="IPR055275">
    <property type="entry name" value="Ferredox_Rdtase"/>
</dbReference>
<feature type="binding site" evidence="10">
    <location>
        <position position="383"/>
    </location>
    <ligand>
        <name>NADP(+)</name>
        <dbReference type="ChEBI" id="CHEBI:58349"/>
    </ligand>
</feature>
<dbReference type="PANTHER" id="PTHR48467">
    <property type="entry name" value="GLUTAMATE SYNTHASE 1 [NADH], CHLOROPLASTIC-LIKE"/>
    <property type="match status" value="1"/>
</dbReference>
<comment type="cofactor">
    <cofactor evidence="1 8 9">
        <name>FAD</name>
        <dbReference type="ChEBI" id="CHEBI:57692"/>
    </cofactor>
</comment>
<comment type="similarity">
    <text evidence="2 8">Belongs to the ferredoxin--NADP reductase type 1 family.</text>
</comment>
<evidence type="ECO:0000256" key="10">
    <source>
        <dbReference type="PIRSR" id="PIRSR000362-2"/>
    </source>
</evidence>
<feature type="binding site" evidence="9">
    <location>
        <position position="78"/>
    </location>
    <ligand>
        <name>FAD</name>
        <dbReference type="ChEBI" id="CHEBI:57692"/>
    </ligand>
</feature>
<evidence type="ECO:0000313" key="12">
    <source>
        <dbReference type="Proteomes" id="UP000219338"/>
    </source>
</evidence>
<dbReference type="Proteomes" id="UP000219338">
    <property type="component" value="Unassembled WGS sequence"/>
</dbReference>
<dbReference type="PANTHER" id="PTHR48467:SF1">
    <property type="entry name" value="GLUTAMATE SYNTHASE 1 [NADH], CHLOROPLASTIC-LIKE"/>
    <property type="match status" value="1"/>
</dbReference>
<evidence type="ECO:0000256" key="4">
    <source>
        <dbReference type="ARBA" id="ARBA00022827"/>
    </source>
</evidence>
<keyword evidence="3 8" id="KW-0285">Flavoprotein</keyword>